<comment type="caution">
    <text evidence="2">The sequence shown here is derived from an EMBL/GenBank/DDBJ whole genome shotgun (WGS) entry which is preliminary data.</text>
</comment>
<proteinExistence type="predicted"/>
<dbReference type="Gene3D" id="3.40.390.10">
    <property type="entry name" value="Collagenase (Catalytic Domain)"/>
    <property type="match status" value="1"/>
</dbReference>
<protein>
    <recommendedName>
        <fullName evidence="4">Peptidase M11 gametolysin domain-containing protein</fullName>
    </recommendedName>
</protein>
<evidence type="ECO:0000313" key="2">
    <source>
        <dbReference type="EMBL" id="PZA23173.1"/>
    </source>
</evidence>
<organism evidence="2 3">
    <name type="scientific">Modestobacter versicolor</name>
    <dbReference type="NCBI Taxonomy" id="429133"/>
    <lineage>
        <taxon>Bacteria</taxon>
        <taxon>Bacillati</taxon>
        <taxon>Actinomycetota</taxon>
        <taxon>Actinomycetes</taxon>
        <taxon>Geodermatophilales</taxon>
        <taxon>Geodermatophilaceae</taxon>
        <taxon>Modestobacter</taxon>
    </lineage>
</organism>
<feature type="compositionally biased region" description="Low complexity" evidence="1">
    <location>
        <begin position="1"/>
        <end position="18"/>
    </location>
</feature>
<dbReference type="InterPro" id="IPR024079">
    <property type="entry name" value="MetalloPept_cat_dom_sf"/>
</dbReference>
<reference evidence="2 3" key="1">
    <citation type="submission" date="2018-06" db="EMBL/GenBank/DDBJ databases">
        <title>Draft genome sequence of Modestobacter versicolor CP153-2.</title>
        <authorList>
            <person name="Gundlapally S.R."/>
        </authorList>
    </citation>
    <scope>NUCLEOTIDE SEQUENCE [LARGE SCALE GENOMIC DNA]</scope>
    <source>
        <strain evidence="2 3">CP153-2</strain>
    </source>
</reference>
<accession>A0A323VGM3</accession>
<dbReference type="GO" id="GO:0008237">
    <property type="term" value="F:metallopeptidase activity"/>
    <property type="evidence" value="ECO:0007669"/>
    <property type="project" value="InterPro"/>
</dbReference>
<sequence length="883" mass="89617">TAPATEDAPEAPAEAGDTVVGELVQAYADPAPADEDGHEDGHGDGHEDGHGDGHEDGHDDGHDDTLLSWVETAAGDTVRVVTEDVAELPAGATVEVTVGETVPDQAAAEGQEPAREVLAADVLAGPAPDEPTTAQTVAPVNHPVTVVMLQPANAARDSTTLAQVVSAVNGPVGDFWEQQSGGAVRVGVTAAVDWFQGTSTCANPTALWTEAAARAGWTYAAGRHLLVYVPSGATGCSYGLGEVRQDMNSGGRIYVRATATSVIAHELGHNFGLNHSSELQCDRAVEGPLGSACQISAYQDYYDLMGVSWSQVGTLSALQQAQLGVLPAAQRVEVTPDTLAADHLLSPLGGSSGTRAVKLTTAGGVVYWLEYRTAVGRDSWLGTSGNVVGLDQGVVLRRANPGQPDSSLLLDPTPSARASWGGDVRTVITPGSPLVLADGAFTVTVTSQSAGGAVVRVVPGRAPVGSLDTAVLSGVTYSMSGWALDPDAPSVSVPVHVYVDGRGVALTADLARDDVAVARPGAGALHGWSFSTVLPEGGHTICAFAIDVAHGPGNSTLGCRVVTVATRLPRASLDAVSVSGSDITVQGWAMDPDLPTTSGRVHVYVDGRATVVVAAGDRPDVAAAFPGAGAAHGFSSSATVAPGVHSVCVYAIDADTPTRNTPLGCRSVAVHFALPVANWEVLSASGPALTVRGWAVDPDDLTAPVAVHVYVDGRGTAATADGDRPDVAAVLPGAGPAHGFSATVQVSPGPHVVCTYAIDRDLGSRNAPLGCRSISTQVALPLGSADQVTARGTTVSVTGWALDPDTPTTPSTVHLYVDGVGAAVTSELSRPDVAAAFPGVGDAHGFAFSTQVGAGTHTVCSYAIDDLPARNTPLGCRTVTTGP</sequence>
<name>A0A323VGM3_9ACTN</name>
<dbReference type="SUPFAM" id="SSF55486">
    <property type="entry name" value="Metalloproteases ('zincins'), catalytic domain"/>
    <property type="match status" value="1"/>
</dbReference>
<dbReference type="EMBL" id="QKNV01000010">
    <property type="protein sequence ID" value="PZA23173.1"/>
    <property type="molecule type" value="Genomic_DNA"/>
</dbReference>
<dbReference type="Pfam" id="PF13582">
    <property type="entry name" value="Reprolysin_3"/>
    <property type="match status" value="1"/>
</dbReference>
<evidence type="ECO:0000313" key="3">
    <source>
        <dbReference type="Proteomes" id="UP000247602"/>
    </source>
</evidence>
<dbReference type="AlphaFoldDB" id="A0A323VGM3"/>
<dbReference type="RefSeq" id="WP_220035780.1">
    <property type="nucleotide sequence ID" value="NZ_QKNV01000010.1"/>
</dbReference>
<dbReference type="Proteomes" id="UP000247602">
    <property type="component" value="Unassembled WGS sequence"/>
</dbReference>
<feature type="region of interest" description="Disordered" evidence="1">
    <location>
        <begin position="1"/>
        <end position="64"/>
    </location>
</feature>
<keyword evidence="3" id="KW-1185">Reference proteome</keyword>
<feature type="non-terminal residue" evidence="2">
    <location>
        <position position="1"/>
    </location>
</feature>
<evidence type="ECO:0000256" key="1">
    <source>
        <dbReference type="SAM" id="MobiDB-lite"/>
    </source>
</evidence>
<gene>
    <name evidence="2" type="ORF">DMO24_01025</name>
</gene>
<evidence type="ECO:0008006" key="4">
    <source>
        <dbReference type="Google" id="ProtNLM"/>
    </source>
</evidence>
<feature type="compositionally biased region" description="Basic and acidic residues" evidence="1">
    <location>
        <begin position="39"/>
        <end position="64"/>
    </location>
</feature>